<keyword evidence="3" id="KW-1185">Reference proteome</keyword>
<gene>
    <name evidence="2" type="ORF">EYF80_003500</name>
</gene>
<protein>
    <submittedName>
        <fullName evidence="2">Uncharacterized protein</fullName>
    </submittedName>
</protein>
<feature type="region of interest" description="Disordered" evidence="1">
    <location>
        <begin position="1"/>
        <end position="20"/>
    </location>
</feature>
<dbReference type="EMBL" id="SRLO01000017">
    <property type="protein sequence ID" value="TNN86083.1"/>
    <property type="molecule type" value="Genomic_DNA"/>
</dbReference>
<organism evidence="2 3">
    <name type="scientific">Liparis tanakae</name>
    <name type="common">Tanaka's snailfish</name>
    <dbReference type="NCBI Taxonomy" id="230148"/>
    <lineage>
        <taxon>Eukaryota</taxon>
        <taxon>Metazoa</taxon>
        <taxon>Chordata</taxon>
        <taxon>Craniata</taxon>
        <taxon>Vertebrata</taxon>
        <taxon>Euteleostomi</taxon>
        <taxon>Actinopterygii</taxon>
        <taxon>Neopterygii</taxon>
        <taxon>Teleostei</taxon>
        <taxon>Neoteleostei</taxon>
        <taxon>Acanthomorphata</taxon>
        <taxon>Eupercaria</taxon>
        <taxon>Perciformes</taxon>
        <taxon>Cottioidei</taxon>
        <taxon>Cottales</taxon>
        <taxon>Liparidae</taxon>
        <taxon>Liparis</taxon>
    </lineage>
</organism>
<evidence type="ECO:0000256" key="1">
    <source>
        <dbReference type="SAM" id="MobiDB-lite"/>
    </source>
</evidence>
<name>A0A4Z2J8U2_9TELE</name>
<feature type="region of interest" description="Disordered" evidence="1">
    <location>
        <begin position="52"/>
        <end position="87"/>
    </location>
</feature>
<evidence type="ECO:0000313" key="3">
    <source>
        <dbReference type="Proteomes" id="UP000314294"/>
    </source>
</evidence>
<reference evidence="2 3" key="1">
    <citation type="submission" date="2019-03" db="EMBL/GenBank/DDBJ databases">
        <title>First draft genome of Liparis tanakae, snailfish: a comprehensive survey of snailfish specific genes.</title>
        <authorList>
            <person name="Kim W."/>
            <person name="Song I."/>
            <person name="Jeong J.-H."/>
            <person name="Kim D."/>
            <person name="Kim S."/>
            <person name="Ryu S."/>
            <person name="Song J.Y."/>
            <person name="Lee S.K."/>
        </authorList>
    </citation>
    <scope>NUCLEOTIDE SEQUENCE [LARGE SCALE GENOMIC DNA]</scope>
    <source>
        <tissue evidence="2">Muscle</tissue>
    </source>
</reference>
<dbReference type="Proteomes" id="UP000314294">
    <property type="component" value="Unassembled WGS sequence"/>
</dbReference>
<dbReference type="AlphaFoldDB" id="A0A4Z2J8U2"/>
<evidence type="ECO:0000313" key="2">
    <source>
        <dbReference type="EMBL" id="TNN86083.1"/>
    </source>
</evidence>
<accession>A0A4Z2J8U2</accession>
<sequence length="87" mass="10006">MNVRRRFNSQRDSGFAQRRMSGGLNRAGGIAGFVHLHPFFRARRRPRRHTFKYRDESPKGRPPLNAIINGREQRDGGANQISARMST</sequence>
<comment type="caution">
    <text evidence="2">The sequence shown here is derived from an EMBL/GenBank/DDBJ whole genome shotgun (WGS) entry which is preliminary data.</text>
</comment>
<proteinExistence type="predicted"/>